<organism evidence="2">
    <name type="scientific">marine sediment metagenome</name>
    <dbReference type="NCBI Taxonomy" id="412755"/>
    <lineage>
        <taxon>unclassified sequences</taxon>
        <taxon>metagenomes</taxon>
        <taxon>ecological metagenomes</taxon>
    </lineage>
</organism>
<gene>
    <name evidence="2" type="ORF">LCGC14_1876360</name>
</gene>
<proteinExistence type="predicted"/>
<evidence type="ECO:0000313" key="2">
    <source>
        <dbReference type="EMBL" id="KKL93271.1"/>
    </source>
</evidence>
<feature type="transmembrane region" description="Helical" evidence="1">
    <location>
        <begin position="201"/>
        <end position="222"/>
    </location>
</feature>
<feature type="transmembrane region" description="Helical" evidence="1">
    <location>
        <begin position="127"/>
        <end position="152"/>
    </location>
</feature>
<evidence type="ECO:0000256" key="1">
    <source>
        <dbReference type="SAM" id="Phobius"/>
    </source>
</evidence>
<sequence length="294" mass="31713">MADTTAGTIYDLGYQRYEGVRLGRRHAIWALYVHSLRGVFGIGRSLSSKVGPIGLAVIALIPAVFQLGIASIAPAEIEVIRPEEYYNIIEVVLVVFCAVVAPDLVGRDQRTQTLSLYFSRALRRQDYALAKYAALVTGMLAITVIPQVMMFVGNGLAANDFGDYLKDKWTDLPSILGSAILLSGLIAAIGLMIASQTPRRAYSTVGILAAFILTSVVGASIFEAADQDVGRLVLLLSPGHIVQGFTFWFFGATFDPGTQLAEADFSGITYAIDAALVALVMLALLLRRYEKIST</sequence>
<evidence type="ECO:0008006" key="3">
    <source>
        <dbReference type="Google" id="ProtNLM"/>
    </source>
</evidence>
<name>A0A0F9GRN4_9ZZZZ</name>
<dbReference type="EMBL" id="LAZR01019234">
    <property type="protein sequence ID" value="KKL93271.1"/>
    <property type="molecule type" value="Genomic_DNA"/>
</dbReference>
<keyword evidence="1" id="KW-0472">Membrane</keyword>
<protein>
    <recommendedName>
        <fullName evidence="3">ABC-2 type transporter domain-containing protein</fullName>
    </recommendedName>
</protein>
<feature type="transmembrane region" description="Helical" evidence="1">
    <location>
        <begin position="267"/>
        <end position="286"/>
    </location>
</feature>
<feature type="transmembrane region" description="Helical" evidence="1">
    <location>
        <begin position="53"/>
        <end position="73"/>
    </location>
</feature>
<keyword evidence="1" id="KW-0812">Transmembrane</keyword>
<feature type="transmembrane region" description="Helical" evidence="1">
    <location>
        <begin position="172"/>
        <end position="194"/>
    </location>
</feature>
<keyword evidence="1" id="KW-1133">Transmembrane helix</keyword>
<accession>A0A0F9GRN4</accession>
<dbReference type="AlphaFoldDB" id="A0A0F9GRN4"/>
<comment type="caution">
    <text evidence="2">The sequence shown here is derived from an EMBL/GenBank/DDBJ whole genome shotgun (WGS) entry which is preliminary data.</text>
</comment>
<reference evidence="2" key="1">
    <citation type="journal article" date="2015" name="Nature">
        <title>Complex archaea that bridge the gap between prokaryotes and eukaryotes.</title>
        <authorList>
            <person name="Spang A."/>
            <person name="Saw J.H."/>
            <person name="Jorgensen S.L."/>
            <person name="Zaremba-Niedzwiedzka K."/>
            <person name="Martijn J."/>
            <person name="Lind A.E."/>
            <person name="van Eijk R."/>
            <person name="Schleper C."/>
            <person name="Guy L."/>
            <person name="Ettema T.J."/>
        </authorList>
    </citation>
    <scope>NUCLEOTIDE SEQUENCE</scope>
</reference>
<feature type="transmembrane region" description="Helical" evidence="1">
    <location>
        <begin position="85"/>
        <end position="106"/>
    </location>
</feature>